<feature type="compositionally biased region" description="Basic and acidic residues" evidence="1">
    <location>
        <begin position="77"/>
        <end position="88"/>
    </location>
</feature>
<dbReference type="SUPFAM" id="SSF52540">
    <property type="entry name" value="P-loop containing nucleoside triphosphate hydrolases"/>
    <property type="match status" value="1"/>
</dbReference>
<evidence type="ECO:0000313" key="3">
    <source>
        <dbReference type="EMBL" id="CAA9567521.1"/>
    </source>
</evidence>
<protein>
    <submittedName>
        <fullName evidence="3">Polyphosphate kinase 2</fullName>
        <ecNumber evidence="3">2.-.-.-</ecNumber>
    </submittedName>
</protein>
<dbReference type="NCBIfam" id="TIGR03709">
    <property type="entry name" value="PPK2_rel_1"/>
    <property type="match status" value="1"/>
</dbReference>
<accession>A0A6J4V5J9</accession>
<dbReference type="InterPro" id="IPR022300">
    <property type="entry name" value="PPK2-rel_1"/>
</dbReference>
<keyword evidence="3" id="KW-0808">Transferase</keyword>
<name>A0A6J4V5J9_9BACT</name>
<gene>
    <name evidence="3" type="ORF">AVDCRST_MAG88-2025</name>
</gene>
<evidence type="ECO:0000256" key="1">
    <source>
        <dbReference type="SAM" id="MobiDB-lite"/>
    </source>
</evidence>
<proteinExistence type="predicted"/>
<dbReference type="EMBL" id="CADCWM010000539">
    <property type="protein sequence ID" value="CAA9567521.1"/>
    <property type="molecule type" value="Genomic_DNA"/>
</dbReference>
<dbReference type="EC" id="2.-.-.-" evidence="3"/>
<dbReference type="SMR" id="A0A6J4V5J9"/>
<sequence>MGEQHDLSAGTATPADDRASTDAAATLADAPEATPHAARVAAPETAIATETPPDPNYPRWRVEPGSGFRLGAVDPGESEHYQKKRDTKEELERQRRRIEDLQARLYAERRQSLLIVLQALDTGGKDGTIRGVFQGVNPQGCQVWSFKAPSAEELEHDFLWRYHQKTPPRGMITIFNRSHYEDVLVVRVKGLMPEEVWRERYRIINEFEHTLTLNNTTVLKFFLHISRDEQKRRLESRLADPDKGWKFSSNDLKERAFWDDYMVAFEDAINNCSTDYAPWYVVPANNKWYRNLVVARTIADTLEAMGPQFPAPEAGLDKIVVAD</sequence>
<dbReference type="GO" id="GO:0016776">
    <property type="term" value="F:phosphotransferase activity, phosphate group as acceptor"/>
    <property type="evidence" value="ECO:0007669"/>
    <property type="project" value="InterPro"/>
</dbReference>
<dbReference type="GO" id="GO:0006797">
    <property type="term" value="P:polyphosphate metabolic process"/>
    <property type="evidence" value="ECO:0007669"/>
    <property type="project" value="InterPro"/>
</dbReference>
<feature type="compositionally biased region" description="Low complexity" evidence="1">
    <location>
        <begin position="21"/>
        <end position="51"/>
    </location>
</feature>
<dbReference type="PANTHER" id="PTHR34383:SF3">
    <property type="entry name" value="POLYPHOSPHATE:AMP PHOSPHOTRANSFERASE"/>
    <property type="match status" value="1"/>
</dbReference>
<dbReference type="InterPro" id="IPR022488">
    <property type="entry name" value="PPK2-related"/>
</dbReference>
<dbReference type="GO" id="GO:0016301">
    <property type="term" value="F:kinase activity"/>
    <property type="evidence" value="ECO:0007669"/>
    <property type="project" value="UniProtKB-KW"/>
</dbReference>
<dbReference type="PANTHER" id="PTHR34383">
    <property type="entry name" value="POLYPHOSPHATE:AMP PHOSPHOTRANSFERASE-RELATED"/>
    <property type="match status" value="1"/>
</dbReference>
<dbReference type="Pfam" id="PF03976">
    <property type="entry name" value="PPK2"/>
    <property type="match status" value="1"/>
</dbReference>
<feature type="region of interest" description="Disordered" evidence="1">
    <location>
        <begin position="1"/>
        <end position="88"/>
    </location>
</feature>
<evidence type="ECO:0000259" key="2">
    <source>
        <dbReference type="Pfam" id="PF03976"/>
    </source>
</evidence>
<feature type="domain" description="Polyphosphate kinase-2-related" evidence="2">
    <location>
        <begin position="83"/>
        <end position="308"/>
    </location>
</feature>
<reference evidence="3" key="1">
    <citation type="submission" date="2020-02" db="EMBL/GenBank/DDBJ databases">
        <authorList>
            <person name="Meier V. D."/>
        </authorList>
    </citation>
    <scope>NUCLEOTIDE SEQUENCE</scope>
    <source>
        <strain evidence="3">AVDCRST_MAG88</strain>
    </source>
</reference>
<dbReference type="Gene3D" id="3.40.50.300">
    <property type="entry name" value="P-loop containing nucleotide triphosphate hydrolases"/>
    <property type="match status" value="1"/>
</dbReference>
<dbReference type="AlphaFoldDB" id="A0A6J4V5J9"/>
<keyword evidence="3" id="KW-0418">Kinase</keyword>
<dbReference type="InterPro" id="IPR027417">
    <property type="entry name" value="P-loop_NTPase"/>
</dbReference>
<organism evidence="3">
    <name type="scientific">uncultured Thermomicrobiales bacterium</name>
    <dbReference type="NCBI Taxonomy" id="1645740"/>
    <lineage>
        <taxon>Bacteria</taxon>
        <taxon>Pseudomonadati</taxon>
        <taxon>Thermomicrobiota</taxon>
        <taxon>Thermomicrobia</taxon>
        <taxon>Thermomicrobiales</taxon>
        <taxon>environmental samples</taxon>
    </lineage>
</organism>